<keyword evidence="2" id="KW-1185">Reference proteome</keyword>
<sequence length="77" mass="8940">MSLLHLCSFQHGHKNNTNAKCNTTFVRTMKALYKTMTNKALTIVKLYSIFIQHLPTNHFFNVSFDQIYSNLNVKCKS</sequence>
<dbReference type="AlphaFoldDB" id="A0A8C5ET60"/>
<reference evidence="1" key="3">
    <citation type="submission" date="2025-09" db="UniProtKB">
        <authorList>
            <consortium name="Ensembl"/>
        </authorList>
    </citation>
    <scope>IDENTIFICATION</scope>
</reference>
<reference evidence="1" key="2">
    <citation type="submission" date="2025-08" db="UniProtKB">
        <authorList>
            <consortium name="Ensembl"/>
        </authorList>
    </citation>
    <scope>IDENTIFICATION</scope>
</reference>
<dbReference type="Proteomes" id="UP000694680">
    <property type="component" value="Chromosome 9"/>
</dbReference>
<protein>
    <submittedName>
        <fullName evidence="1">Uncharacterized protein</fullName>
    </submittedName>
</protein>
<dbReference type="Ensembl" id="ENSGWIT00000028059.1">
    <property type="protein sequence ID" value="ENSGWIP00000025685.1"/>
    <property type="gene ID" value="ENSGWIG00000013521.1"/>
</dbReference>
<proteinExistence type="predicted"/>
<evidence type="ECO:0000313" key="1">
    <source>
        <dbReference type="Ensembl" id="ENSGWIP00000025685.1"/>
    </source>
</evidence>
<organism evidence="1 2">
    <name type="scientific">Gouania willdenowi</name>
    <name type="common">Blunt-snouted clingfish</name>
    <name type="synonym">Lepadogaster willdenowi</name>
    <dbReference type="NCBI Taxonomy" id="441366"/>
    <lineage>
        <taxon>Eukaryota</taxon>
        <taxon>Metazoa</taxon>
        <taxon>Chordata</taxon>
        <taxon>Craniata</taxon>
        <taxon>Vertebrata</taxon>
        <taxon>Euteleostomi</taxon>
        <taxon>Actinopterygii</taxon>
        <taxon>Neopterygii</taxon>
        <taxon>Teleostei</taxon>
        <taxon>Neoteleostei</taxon>
        <taxon>Acanthomorphata</taxon>
        <taxon>Ovalentaria</taxon>
        <taxon>Blenniimorphae</taxon>
        <taxon>Blenniiformes</taxon>
        <taxon>Gobiesocoidei</taxon>
        <taxon>Gobiesocidae</taxon>
        <taxon>Gobiesocinae</taxon>
        <taxon>Gouania</taxon>
    </lineage>
</organism>
<reference evidence="1" key="1">
    <citation type="submission" date="2020-06" db="EMBL/GenBank/DDBJ databases">
        <authorList>
            <consortium name="Wellcome Sanger Institute Data Sharing"/>
        </authorList>
    </citation>
    <scope>NUCLEOTIDE SEQUENCE [LARGE SCALE GENOMIC DNA]</scope>
</reference>
<accession>A0A8C5ET60</accession>
<evidence type="ECO:0000313" key="2">
    <source>
        <dbReference type="Proteomes" id="UP000694680"/>
    </source>
</evidence>
<name>A0A8C5ET60_GOUWI</name>